<sequence length="365" mass="40186">MSHSTTSTSAYIIQKYSKAYTKNKGQKQQQAPEWQHFTNPALKVVLDKTKTRQGEVESLRLRIIWTMNDDDGEGISSQSPEDLDLFSFSNFDNALPQTKHTEGLPLKAVYRDTVVCIRYLHHQTQTYRRFQISFGSLADTTSFITSIQFVCPCKPLPANPPNGILNTAGTMVNPLPSQPSASRIQRTGTAIPQPRANAEKQGQAITQRRTSTMQPNESIPPPPLILPVTSETDCNYDGHITHQASMGPPSFIPTKPGMTTERTVSGYQASSHQGPGTARLPSSSPLPPSSERDQPNPSPTPSSDEDPILSALREPTALYNLSPQSLEHAVAEIVREDGFVKLMENLSSMWRVHALTGSHLSVDRT</sequence>
<evidence type="ECO:0000313" key="3">
    <source>
        <dbReference type="Proteomes" id="UP000001861"/>
    </source>
</evidence>
<feature type="compositionally biased region" description="Polar residues" evidence="1">
    <location>
        <begin position="178"/>
        <end position="190"/>
    </location>
</feature>
<dbReference type="RefSeq" id="XP_001830294.2">
    <property type="nucleotide sequence ID" value="XM_001830242.2"/>
</dbReference>
<dbReference type="VEuPathDB" id="FungiDB:CC1G_01930"/>
<protein>
    <submittedName>
        <fullName evidence="2">Uncharacterized protein</fullName>
    </submittedName>
</protein>
<dbReference type="OMA" id="HFTNPTI"/>
<proteinExistence type="predicted"/>
<keyword evidence="3" id="KW-1185">Reference proteome</keyword>
<dbReference type="InParanoid" id="A8N5Z9"/>
<dbReference type="EMBL" id="AACS02000003">
    <property type="protein sequence ID" value="EAU91441.2"/>
    <property type="molecule type" value="Genomic_DNA"/>
</dbReference>
<dbReference type="KEGG" id="cci:CC1G_01930"/>
<comment type="caution">
    <text evidence="2">The sequence shown here is derived from an EMBL/GenBank/DDBJ whole genome shotgun (WGS) entry which is preliminary data.</text>
</comment>
<organism evidence="2 3">
    <name type="scientific">Coprinopsis cinerea (strain Okayama-7 / 130 / ATCC MYA-4618 / FGSC 9003)</name>
    <name type="common">Inky cap fungus</name>
    <name type="synonym">Hormographiella aspergillata</name>
    <dbReference type="NCBI Taxonomy" id="240176"/>
    <lineage>
        <taxon>Eukaryota</taxon>
        <taxon>Fungi</taxon>
        <taxon>Dikarya</taxon>
        <taxon>Basidiomycota</taxon>
        <taxon>Agaricomycotina</taxon>
        <taxon>Agaricomycetes</taxon>
        <taxon>Agaricomycetidae</taxon>
        <taxon>Agaricales</taxon>
        <taxon>Agaricineae</taxon>
        <taxon>Psathyrellaceae</taxon>
        <taxon>Coprinopsis</taxon>
    </lineage>
</organism>
<gene>
    <name evidence="2" type="ORF">CC1G_01930</name>
</gene>
<feature type="compositionally biased region" description="Polar residues" evidence="1">
    <location>
        <begin position="203"/>
        <end position="217"/>
    </location>
</feature>
<evidence type="ECO:0000313" key="2">
    <source>
        <dbReference type="EMBL" id="EAU91441.2"/>
    </source>
</evidence>
<dbReference type="AlphaFoldDB" id="A8N5Z9"/>
<name>A8N5Z9_COPC7</name>
<dbReference type="Pfam" id="PF03525">
    <property type="entry name" value="Meiotic_rec114"/>
    <property type="match status" value="1"/>
</dbReference>
<dbReference type="GO" id="GO:0007131">
    <property type="term" value="P:reciprocal meiotic recombination"/>
    <property type="evidence" value="ECO:0007669"/>
    <property type="project" value="InterPro"/>
</dbReference>
<dbReference type="Proteomes" id="UP000001861">
    <property type="component" value="Unassembled WGS sequence"/>
</dbReference>
<feature type="compositionally biased region" description="Polar residues" evidence="1">
    <location>
        <begin position="260"/>
        <end position="274"/>
    </location>
</feature>
<dbReference type="InterPro" id="IPR004354">
    <property type="entry name" value="Meiotic_Rec114"/>
</dbReference>
<reference evidence="2 3" key="1">
    <citation type="journal article" date="2010" name="Proc. Natl. Acad. Sci. U.S.A.">
        <title>Insights into evolution of multicellular fungi from the assembled chromosomes of the mushroom Coprinopsis cinerea (Coprinus cinereus).</title>
        <authorList>
            <person name="Stajich J.E."/>
            <person name="Wilke S.K."/>
            <person name="Ahren D."/>
            <person name="Au C.H."/>
            <person name="Birren B.W."/>
            <person name="Borodovsky M."/>
            <person name="Burns C."/>
            <person name="Canback B."/>
            <person name="Casselton L.A."/>
            <person name="Cheng C.K."/>
            <person name="Deng J."/>
            <person name="Dietrich F.S."/>
            <person name="Fargo D.C."/>
            <person name="Farman M.L."/>
            <person name="Gathman A.C."/>
            <person name="Goldberg J."/>
            <person name="Guigo R."/>
            <person name="Hoegger P.J."/>
            <person name="Hooker J.B."/>
            <person name="Huggins A."/>
            <person name="James T.Y."/>
            <person name="Kamada T."/>
            <person name="Kilaru S."/>
            <person name="Kodira C."/>
            <person name="Kues U."/>
            <person name="Kupfer D."/>
            <person name="Kwan H.S."/>
            <person name="Lomsadze A."/>
            <person name="Li W."/>
            <person name="Lilly W.W."/>
            <person name="Ma L.J."/>
            <person name="Mackey A.J."/>
            <person name="Manning G."/>
            <person name="Martin F."/>
            <person name="Muraguchi H."/>
            <person name="Natvig D.O."/>
            <person name="Palmerini H."/>
            <person name="Ramesh M.A."/>
            <person name="Rehmeyer C.J."/>
            <person name="Roe B.A."/>
            <person name="Shenoy N."/>
            <person name="Stanke M."/>
            <person name="Ter-Hovhannisyan V."/>
            <person name="Tunlid A."/>
            <person name="Velagapudi R."/>
            <person name="Vision T.J."/>
            <person name="Zeng Q."/>
            <person name="Zolan M.E."/>
            <person name="Pukkila P.J."/>
        </authorList>
    </citation>
    <scope>NUCLEOTIDE SEQUENCE [LARGE SCALE GENOMIC DNA]</scope>
    <source>
        <strain evidence="3">Okayama-7 / 130 / ATCC MYA-4618 / FGSC 9003</strain>
    </source>
</reference>
<feature type="region of interest" description="Disordered" evidence="1">
    <location>
        <begin position="176"/>
        <end position="308"/>
    </location>
</feature>
<dbReference type="HOGENOM" id="CLU_042827_0_0_1"/>
<dbReference type="eggNOG" id="ENOG502SFUG">
    <property type="taxonomic scope" value="Eukaryota"/>
</dbReference>
<dbReference type="OrthoDB" id="3364736at2759"/>
<dbReference type="GeneID" id="6006733"/>
<evidence type="ECO:0000256" key="1">
    <source>
        <dbReference type="SAM" id="MobiDB-lite"/>
    </source>
</evidence>
<accession>A8N5Z9</accession>